<comment type="subcellular location">
    <subcellularLocation>
        <location evidence="2">Secreted</location>
        <location evidence="2">Cell wall</location>
    </subcellularLocation>
</comment>
<evidence type="ECO:0000256" key="11">
    <source>
        <dbReference type="RuleBase" id="RU361123"/>
    </source>
</evidence>
<dbReference type="GO" id="GO:0030570">
    <property type="term" value="F:pectate lyase activity"/>
    <property type="evidence" value="ECO:0007669"/>
    <property type="project" value="UniProtKB-EC"/>
</dbReference>
<dbReference type="AlphaFoldDB" id="A0AAE1INC5"/>
<evidence type="ECO:0000259" key="12">
    <source>
        <dbReference type="SMART" id="SM00656"/>
    </source>
</evidence>
<reference evidence="13" key="1">
    <citation type="submission" date="2023-10" db="EMBL/GenBank/DDBJ databases">
        <title>Chromosome-level genome of the transformable northern wattle, Acacia crassicarpa.</title>
        <authorList>
            <person name="Massaro I."/>
            <person name="Sinha N.R."/>
            <person name="Poethig S."/>
            <person name="Leichty A.R."/>
        </authorList>
    </citation>
    <scope>NUCLEOTIDE SEQUENCE</scope>
    <source>
        <strain evidence="13">Acra3RX</strain>
        <tissue evidence="13">Leaf</tissue>
    </source>
</reference>
<dbReference type="PRINTS" id="PR00807">
    <property type="entry name" value="AMBALLERGEN"/>
</dbReference>
<dbReference type="PANTHER" id="PTHR31683:SF11">
    <property type="entry name" value="PECTATE LYASE"/>
    <property type="match status" value="1"/>
</dbReference>
<evidence type="ECO:0000256" key="8">
    <source>
        <dbReference type="ARBA" id="ARBA00022729"/>
    </source>
</evidence>
<evidence type="ECO:0000256" key="10">
    <source>
        <dbReference type="ARBA" id="ARBA00023239"/>
    </source>
</evidence>
<evidence type="ECO:0000256" key="4">
    <source>
        <dbReference type="ARBA" id="ARBA00010980"/>
    </source>
</evidence>
<feature type="chain" id="PRO_5041774854" description="Pectate lyase" evidence="11">
    <location>
        <begin position="28"/>
        <end position="428"/>
    </location>
</feature>
<keyword evidence="6" id="KW-0134">Cell wall</keyword>
<dbReference type="Pfam" id="PF00544">
    <property type="entry name" value="Pectate_lyase_4"/>
    <property type="match status" value="1"/>
</dbReference>
<dbReference type="InterPro" id="IPR012334">
    <property type="entry name" value="Pectin_lyas_fold"/>
</dbReference>
<dbReference type="EMBL" id="JAWXYG010000018">
    <property type="protein sequence ID" value="KAK4252962.1"/>
    <property type="molecule type" value="Genomic_DNA"/>
</dbReference>
<evidence type="ECO:0000313" key="14">
    <source>
        <dbReference type="Proteomes" id="UP001293593"/>
    </source>
</evidence>
<dbReference type="InterPro" id="IPR045032">
    <property type="entry name" value="PEL"/>
</dbReference>
<dbReference type="Gene3D" id="2.160.20.10">
    <property type="entry name" value="Single-stranded right-handed beta-helix, Pectin lyase-like"/>
    <property type="match status" value="1"/>
</dbReference>
<evidence type="ECO:0000256" key="3">
    <source>
        <dbReference type="ARBA" id="ARBA00005220"/>
    </source>
</evidence>
<comment type="similarity">
    <text evidence="4 11">Belongs to the polysaccharide lyase 1 family.</text>
</comment>
<dbReference type="SUPFAM" id="SSF51126">
    <property type="entry name" value="Pectin lyase-like"/>
    <property type="match status" value="1"/>
</dbReference>
<feature type="signal peptide" evidence="11">
    <location>
        <begin position="1"/>
        <end position="27"/>
    </location>
</feature>
<feature type="domain" description="Pectate lyase" evidence="12">
    <location>
        <begin position="141"/>
        <end position="338"/>
    </location>
</feature>
<evidence type="ECO:0000256" key="7">
    <source>
        <dbReference type="ARBA" id="ARBA00022723"/>
    </source>
</evidence>
<dbReference type="InterPro" id="IPR002022">
    <property type="entry name" value="Pec_lyase"/>
</dbReference>
<dbReference type="InterPro" id="IPR011050">
    <property type="entry name" value="Pectin_lyase_fold/virulence"/>
</dbReference>
<evidence type="ECO:0000256" key="1">
    <source>
        <dbReference type="ARBA" id="ARBA00000695"/>
    </source>
</evidence>
<evidence type="ECO:0000313" key="13">
    <source>
        <dbReference type="EMBL" id="KAK4252962.1"/>
    </source>
</evidence>
<dbReference type="SMART" id="SM00656">
    <property type="entry name" value="Amb_all"/>
    <property type="match status" value="1"/>
</dbReference>
<sequence>MMIPISYCVILSVWLLTFPFSPPTIKAAFNPEHVVMDVQRRINASLSRRQLLPVDKFDQAPGCLTGNPIDDCWRCDPNWAADRQKLADCGIGFGTDAAGGKGGQFYIVTDPSDNDPVNPAPGTIRHAVIQDAPLWIVFAGNMMITLKHELMFNSFKTIDGRGASVHITGNGCITLQYVTNIIIHNVHIHHCRPSSKTMIRVSPTKVGFRGESDGDGVSIYGSQKLWIDHCRLAYCTDGLIDAIMGSTGITISNNHFSHHDKVMLLGHDDRYVGDRRMEVTVAFNHFGEKLVQRMPRCRYGYVHVVNNDYTQWEMYAIGGSAAPTINSQGNRYTAPPNANAKEVTKRVGTDEREWASWNWKTEGDLLVNGAYFVASGNWMSTQFEYESSLPPQSALHIDLLTLNAGVFNDPGKVGMYILASSWRTAEME</sequence>
<accession>A0AAE1INC5</accession>
<comment type="pathway">
    <text evidence="3 11">Glycan metabolism; pectin degradation; 2-dehydro-3-deoxy-D-gluconate from pectin: step 2/5.</text>
</comment>
<keyword evidence="7 11" id="KW-0479">Metal-binding</keyword>
<evidence type="ECO:0000256" key="2">
    <source>
        <dbReference type="ARBA" id="ARBA00004191"/>
    </source>
</evidence>
<keyword evidence="14" id="KW-1185">Reference proteome</keyword>
<organism evidence="13 14">
    <name type="scientific">Acacia crassicarpa</name>
    <name type="common">northern wattle</name>
    <dbReference type="NCBI Taxonomy" id="499986"/>
    <lineage>
        <taxon>Eukaryota</taxon>
        <taxon>Viridiplantae</taxon>
        <taxon>Streptophyta</taxon>
        <taxon>Embryophyta</taxon>
        <taxon>Tracheophyta</taxon>
        <taxon>Spermatophyta</taxon>
        <taxon>Magnoliopsida</taxon>
        <taxon>eudicotyledons</taxon>
        <taxon>Gunneridae</taxon>
        <taxon>Pentapetalae</taxon>
        <taxon>rosids</taxon>
        <taxon>fabids</taxon>
        <taxon>Fabales</taxon>
        <taxon>Fabaceae</taxon>
        <taxon>Caesalpinioideae</taxon>
        <taxon>mimosoid clade</taxon>
        <taxon>Acacieae</taxon>
        <taxon>Acacia</taxon>
    </lineage>
</organism>
<name>A0AAE1INC5_9FABA</name>
<dbReference type="PANTHER" id="PTHR31683">
    <property type="entry name" value="PECTATE LYASE 18-RELATED"/>
    <property type="match status" value="1"/>
</dbReference>
<evidence type="ECO:0000256" key="6">
    <source>
        <dbReference type="ARBA" id="ARBA00022512"/>
    </source>
</evidence>
<keyword evidence="10 11" id="KW-0456">Lyase</keyword>
<evidence type="ECO:0000256" key="9">
    <source>
        <dbReference type="ARBA" id="ARBA00022837"/>
    </source>
</evidence>
<dbReference type="Proteomes" id="UP001293593">
    <property type="component" value="Unassembled WGS sequence"/>
</dbReference>
<keyword evidence="9 11" id="KW-0106">Calcium</keyword>
<dbReference type="GO" id="GO:0046872">
    <property type="term" value="F:metal ion binding"/>
    <property type="evidence" value="ECO:0007669"/>
    <property type="project" value="UniProtKB-KW"/>
</dbReference>
<evidence type="ECO:0000256" key="5">
    <source>
        <dbReference type="ARBA" id="ARBA00012272"/>
    </source>
</evidence>
<keyword evidence="8 11" id="KW-0732">Signal</keyword>
<dbReference type="InterPro" id="IPR018082">
    <property type="entry name" value="AmbAllergen"/>
</dbReference>
<keyword evidence="6" id="KW-0964">Secreted</keyword>
<proteinExistence type="inferred from homology"/>
<gene>
    <name evidence="13" type="ORF">QN277_010808</name>
</gene>
<comment type="caution">
    <text evidence="13">The sequence shown here is derived from an EMBL/GenBank/DDBJ whole genome shotgun (WGS) entry which is preliminary data.</text>
</comment>
<dbReference type="EC" id="4.2.2.2" evidence="5 11"/>
<protein>
    <recommendedName>
        <fullName evidence="5 11">Pectate lyase</fullName>
        <ecNumber evidence="5 11">4.2.2.2</ecNumber>
    </recommendedName>
</protein>
<comment type="cofactor">
    <cofactor evidence="11">
        <name>Ca(2+)</name>
        <dbReference type="ChEBI" id="CHEBI:29108"/>
    </cofactor>
    <text evidence="11">Binds 1 Ca(2+) ion. Required for its activity.</text>
</comment>
<dbReference type="FunFam" id="2.160.20.10:FF:000009">
    <property type="entry name" value="Pectate lyase"/>
    <property type="match status" value="1"/>
</dbReference>
<comment type="catalytic activity">
    <reaction evidence="1 11">
        <text>Eliminative cleavage of (1-&gt;4)-alpha-D-galacturonan to give oligosaccharides with 4-deoxy-alpha-D-galact-4-enuronosyl groups at their non-reducing ends.</text>
        <dbReference type="EC" id="4.2.2.2"/>
    </reaction>
</comment>